<dbReference type="EMBL" id="CADEAL010003923">
    <property type="protein sequence ID" value="CAB1446662.1"/>
    <property type="molecule type" value="Genomic_DNA"/>
</dbReference>
<gene>
    <name evidence="7" type="ORF">PLEPLA_LOCUS34386</name>
</gene>
<evidence type="ECO:0000259" key="6">
    <source>
        <dbReference type="PROSITE" id="PS50923"/>
    </source>
</evidence>
<dbReference type="InterPro" id="IPR035976">
    <property type="entry name" value="Sushi/SCR/CCP_sf"/>
</dbReference>
<feature type="disulfide bond" evidence="5">
    <location>
        <begin position="267"/>
        <end position="310"/>
    </location>
</feature>
<dbReference type="PROSITE" id="PS50923">
    <property type="entry name" value="SUSHI"/>
    <property type="match status" value="4"/>
</dbReference>
<protein>
    <recommendedName>
        <fullName evidence="6">Sushi domain-containing protein</fullName>
    </recommendedName>
</protein>
<comment type="caution">
    <text evidence="7">The sequence shown here is derived from an EMBL/GenBank/DDBJ whole genome shotgun (WGS) entry which is preliminary data.</text>
</comment>
<dbReference type="InterPro" id="IPR051503">
    <property type="entry name" value="ComplSys_Reg/VirEntry_Med"/>
</dbReference>
<evidence type="ECO:0000313" key="7">
    <source>
        <dbReference type="EMBL" id="CAB1446662.1"/>
    </source>
</evidence>
<dbReference type="AlphaFoldDB" id="A0A9N7Z1T1"/>
<organism evidence="7 8">
    <name type="scientific">Pleuronectes platessa</name>
    <name type="common">European plaice</name>
    <dbReference type="NCBI Taxonomy" id="8262"/>
    <lineage>
        <taxon>Eukaryota</taxon>
        <taxon>Metazoa</taxon>
        <taxon>Chordata</taxon>
        <taxon>Craniata</taxon>
        <taxon>Vertebrata</taxon>
        <taxon>Euteleostomi</taxon>
        <taxon>Actinopterygii</taxon>
        <taxon>Neopterygii</taxon>
        <taxon>Teleostei</taxon>
        <taxon>Neoteleostei</taxon>
        <taxon>Acanthomorphata</taxon>
        <taxon>Carangaria</taxon>
        <taxon>Pleuronectiformes</taxon>
        <taxon>Pleuronectoidei</taxon>
        <taxon>Pleuronectidae</taxon>
        <taxon>Pleuronectes</taxon>
    </lineage>
</organism>
<evidence type="ECO:0000256" key="3">
    <source>
        <dbReference type="ARBA" id="ARBA00022729"/>
    </source>
</evidence>
<sequence>MQTLTFIRSLEHLPDCTLQDFLNGPLFDSNFNTTGLEARYVGGKQITVSCRTGYSGFFQLLCIEGEWQSRGTKCQLSSLPAQKCPVIHVSTNVQVIGDPEEANIGNVVQFSCKSNSDVLIGLQEIYCNEKGEWSGEAPICKAMSCLVPVIENGNVPGDVQEYKEHDILHFQCNPGFQPSEDRPSKCTKLGLRAGWNPTPECEQVTCSNRRDPLVYWWDVYRGQQLKLGDRVRYECKSGYKSMMVPPCATCTREGWKPDPLCEAPLGCQIPPPLENGDTKNSMKFSYIRNERVEYICQAYHIMQGGPFKTCSDGEWTGEIRCLKPCTVDEEAMRTRNLIFRYSGKHKMYAAHDDWIVFWCRTGRPVGSVEMRQKCVDGVLQLPSCQ</sequence>
<dbReference type="Gene3D" id="2.10.70.10">
    <property type="entry name" value="Complement Module, domain 1"/>
    <property type="match status" value="5"/>
</dbReference>
<dbReference type="SMART" id="SM00032">
    <property type="entry name" value="CCP"/>
    <property type="match status" value="5"/>
</dbReference>
<dbReference type="PANTHER" id="PTHR45785">
    <property type="entry name" value="COMPLEMENT FACTOR H-RELATED"/>
    <property type="match status" value="1"/>
</dbReference>
<evidence type="ECO:0000256" key="1">
    <source>
        <dbReference type="ARBA" id="ARBA00004328"/>
    </source>
</evidence>
<dbReference type="SUPFAM" id="SSF57535">
    <property type="entry name" value="Complement control module/SCR domain"/>
    <property type="match status" value="5"/>
</dbReference>
<dbReference type="PANTHER" id="PTHR45785:SF2">
    <property type="entry name" value="COMPLEMENT FACTOR H-RELATED"/>
    <property type="match status" value="1"/>
</dbReference>
<evidence type="ECO:0000313" key="8">
    <source>
        <dbReference type="Proteomes" id="UP001153269"/>
    </source>
</evidence>
<dbReference type="Proteomes" id="UP001153269">
    <property type="component" value="Unassembled WGS sequence"/>
</dbReference>
<comment type="caution">
    <text evidence="5">Lacks conserved residue(s) required for the propagation of feature annotation.</text>
</comment>
<proteinExistence type="predicted"/>
<dbReference type="CDD" id="cd00033">
    <property type="entry name" value="CCP"/>
    <property type="match status" value="3"/>
</dbReference>
<feature type="domain" description="Sushi" evidence="6">
    <location>
        <begin position="143"/>
        <end position="203"/>
    </location>
</feature>
<feature type="disulfide bond" evidence="5">
    <location>
        <begin position="84"/>
        <end position="127"/>
    </location>
</feature>
<keyword evidence="4 5" id="KW-1015">Disulfide bond</keyword>
<evidence type="ECO:0000256" key="2">
    <source>
        <dbReference type="ARBA" id="ARBA00022659"/>
    </source>
</evidence>
<evidence type="ECO:0000256" key="4">
    <source>
        <dbReference type="ARBA" id="ARBA00023157"/>
    </source>
</evidence>
<feature type="domain" description="Sushi" evidence="6">
    <location>
        <begin position="82"/>
        <end position="142"/>
    </location>
</feature>
<keyword evidence="2 5" id="KW-0768">Sushi</keyword>
<comment type="subcellular location">
    <subcellularLocation>
        <location evidence="1">Virion</location>
    </subcellularLocation>
</comment>
<keyword evidence="8" id="KW-1185">Reference proteome</keyword>
<evidence type="ECO:0000256" key="5">
    <source>
        <dbReference type="PROSITE-ProRule" id="PRU00302"/>
    </source>
</evidence>
<dbReference type="InterPro" id="IPR000436">
    <property type="entry name" value="Sushi_SCR_CCP_dom"/>
</dbReference>
<accession>A0A9N7Z1T1</accession>
<reference evidence="7" key="1">
    <citation type="submission" date="2020-03" db="EMBL/GenBank/DDBJ databases">
        <authorList>
            <person name="Weist P."/>
        </authorList>
    </citation>
    <scope>NUCLEOTIDE SEQUENCE</scope>
</reference>
<feature type="domain" description="Sushi" evidence="6">
    <location>
        <begin position="204"/>
        <end position="263"/>
    </location>
</feature>
<keyword evidence="3" id="KW-0732">Signal</keyword>
<dbReference type="Pfam" id="PF00084">
    <property type="entry name" value="Sushi"/>
    <property type="match status" value="4"/>
</dbReference>
<feature type="domain" description="Sushi" evidence="6">
    <location>
        <begin position="265"/>
        <end position="323"/>
    </location>
</feature>
<name>A0A9N7Z1T1_PLEPL</name>